<proteinExistence type="predicted"/>
<name>A0A1M6L9I3_9FLAO</name>
<dbReference type="EMBL" id="FQYX01000030">
    <property type="protein sequence ID" value="SHJ67813.1"/>
    <property type="molecule type" value="Genomic_DNA"/>
</dbReference>
<organism evidence="1 2">
    <name type="scientific">Arenibacter nanhaiticus</name>
    <dbReference type="NCBI Taxonomy" id="558155"/>
    <lineage>
        <taxon>Bacteria</taxon>
        <taxon>Pseudomonadati</taxon>
        <taxon>Bacteroidota</taxon>
        <taxon>Flavobacteriia</taxon>
        <taxon>Flavobacteriales</taxon>
        <taxon>Flavobacteriaceae</taxon>
        <taxon>Arenibacter</taxon>
    </lineage>
</organism>
<dbReference type="Proteomes" id="UP000184231">
    <property type="component" value="Unassembled WGS sequence"/>
</dbReference>
<dbReference type="STRING" id="558155.SAMN04487911_13028"/>
<keyword evidence="2" id="KW-1185">Reference proteome</keyword>
<accession>A0A1M6L9I3</accession>
<dbReference type="OrthoDB" id="9984023at2"/>
<evidence type="ECO:0000313" key="2">
    <source>
        <dbReference type="Proteomes" id="UP000184231"/>
    </source>
</evidence>
<protein>
    <submittedName>
        <fullName evidence="1">Uncharacterized protein</fullName>
    </submittedName>
</protein>
<dbReference type="AlphaFoldDB" id="A0A1M6L9I3"/>
<gene>
    <name evidence="1" type="ORF">SAMN04487911_13028</name>
</gene>
<sequence length="150" mass="17272">MLEKSENNLNLLDFGIVGEQLTISELLHSSYVRGREDFQKEVEVDFKKNIQSAAHSSSLLKSKLSEIGVDVKGMFLKVINFNTFKCLVIVDEEDFYSRNKRWNSYKISEDINSTNSRIDLTFSFMSNSEELMVDNVISDGFIFKYGTEKI</sequence>
<reference evidence="1 2" key="1">
    <citation type="submission" date="2016-11" db="EMBL/GenBank/DDBJ databases">
        <authorList>
            <person name="Jaros S."/>
            <person name="Januszkiewicz K."/>
            <person name="Wedrychowicz H."/>
        </authorList>
    </citation>
    <scope>NUCLEOTIDE SEQUENCE [LARGE SCALE GENOMIC DNA]</scope>
    <source>
        <strain evidence="1 2">CGMCC 1.8863</strain>
    </source>
</reference>
<dbReference type="RefSeq" id="WP_072765566.1">
    <property type="nucleotide sequence ID" value="NZ_FQYX01000030.1"/>
</dbReference>
<evidence type="ECO:0000313" key="1">
    <source>
        <dbReference type="EMBL" id="SHJ67813.1"/>
    </source>
</evidence>